<gene>
    <name evidence="1" type="ORF">RirG_122740</name>
</gene>
<evidence type="ECO:0000313" key="2">
    <source>
        <dbReference type="Proteomes" id="UP000022910"/>
    </source>
</evidence>
<dbReference type="Proteomes" id="UP000022910">
    <property type="component" value="Unassembled WGS sequence"/>
</dbReference>
<evidence type="ECO:0008006" key="3">
    <source>
        <dbReference type="Google" id="ProtNLM"/>
    </source>
</evidence>
<dbReference type="AlphaFoldDB" id="A0A015L2G5"/>
<comment type="caution">
    <text evidence="1">The sequence shown here is derived from an EMBL/GenBank/DDBJ whole genome shotgun (WGS) entry which is preliminary data.</text>
</comment>
<reference evidence="1 2" key="1">
    <citation type="submission" date="2014-02" db="EMBL/GenBank/DDBJ databases">
        <title>Single nucleus genome sequencing reveals high similarity among nuclei of an endomycorrhizal fungus.</title>
        <authorList>
            <person name="Lin K."/>
            <person name="Geurts R."/>
            <person name="Zhang Z."/>
            <person name="Limpens E."/>
            <person name="Saunders D.G."/>
            <person name="Mu D."/>
            <person name="Pang E."/>
            <person name="Cao H."/>
            <person name="Cha H."/>
            <person name="Lin T."/>
            <person name="Zhou Q."/>
            <person name="Shang Y."/>
            <person name="Li Y."/>
            <person name="Ivanov S."/>
            <person name="Sharma T."/>
            <person name="Velzen R.V."/>
            <person name="Ruijter N.D."/>
            <person name="Aanen D.K."/>
            <person name="Win J."/>
            <person name="Kamoun S."/>
            <person name="Bisseling T."/>
            <person name="Huang S."/>
        </authorList>
    </citation>
    <scope>NUCLEOTIDE SEQUENCE [LARGE SCALE GENOMIC DNA]</scope>
    <source>
        <strain evidence="2">DAOM197198w</strain>
    </source>
</reference>
<proteinExistence type="predicted"/>
<sequence length="140" mass="16387">MYGREAILPIEFANRTPQVELSESDFQQDLFNRIHTLTGKVIGDRLATQDVIHQSQQKQKQRHDKNLCDVQFKIGDLVLLFRSQLRGKQKLQERWKGPYYVHESLDNGAFKLRTMDGKVLKDPVNSDRLKSYCQRRTVTP</sequence>
<evidence type="ECO:0000313" key="1">
    <source>
        <dbReference type="EMBL" id="EXX66551.1"/>
    </source>
</evidence>
<name>A0A015L2G5_RHIIW</name>
<protein>
    <recommendedName>
        <fullName evidence="3">Gag-pol fusion protein</fullName>
    </recommendedName>
</protein>
<dbReference type="EMBL" id="JEMT01018670">
    <property type="protein sequence ID" value="EXX66551.1"/>
    <property type="molecule type" value="Genomic_DNA"/>
</dbReference>
<accession>A0A015L2G5</accession>
<organism evidence="1 2">
    <name type="scientific">Rhizophagus irregularis (strain DAOM 197198w)</name>
    <name type="common">Glomus intraradices</name>
    <dbReference type="NCBI Taxonomy" id="1432141"/>
    <lineage>
        <taxon>Eukaryota</taxon>
        <taxon>Fungi</taxon>
        <taxon>Fungi incertae sedis</taxon>
        <taxon>Mucoromycota</taxon>
        <taxon>Glomeromycotina</taxon>
        <taxon>Glomeromycetes</taxon>
        <taxon>Glomerales</taxon>
        <taxon>Glomeraceae</taxon>
        <taxon>Rhizophagus</taxon>
    </lineage>
</organism>
<keyword evidence="2" id="KW-1185">Reference proteome</keyword>
<dbReference type="HOGENOM" id="CLU_120120_0_0_1"/>